<evidence type="ECO:0000313" key="10">
    <source>
        <dbReference type="WBParaSite" id="nRc.2.0.1.t16623-RA"/>
    </source>
</evidence>
<accession>A0A915IQZ8</accession>
<keyword evidence="9" id="KW-1185">Reference proteome</keyword>
<dbReference type="AlphaFoldDB" id="A0A915IQZ8"/>
<dbReference type="Pfam" id="PF13359">
    <property type="entry name" value="DDE_Tnp_4"/>
    <property type="match status" value="1"/>
</dbReference>
<sequence length="252" mass="29244">MAARRIIRQILDEEEENLPRIRKFKHLINPFDGLSDVDINNRYRFPANIILEMMDLIKDGIERPSNRSHALPPLIQSFHFLNIQGVCDVAGYFTNLTVMWPGSTHDAGVFNELALCHQLENGEHLGHLLGDSGYGSKIFLLTPYLSPKTPKQVRYNNTHKRTRILIEQVFGQWKRRFTILHGDLRVKYEHALLVIICCSILHNIAVKHRLPDFEEMNEDLDDHEFPNLNVQNLQNGLRYRDMVTHTIFAGVQ</sequence>
<evidence type="ECO:0000259" key="8">
    <source>
        <dbReference type="Pfam" id="PF13359"/>
    </source>
</evidence>
<protein>
    <submittedName>
        <fullName evidence="10">DDE Tnp4 domain-containing protein</fullName>
    </submittedName>
</protein>
<name>A0A915IQZ8_ROMCU</name>
<feature type="domain" description="DDE Tnp4" evidence="8">
    <location>
        <begin position="76"/>
        <end position="203"/>
    </location>
</feature>
<comment type="similarity">
    <text evidence="3">Belongs to the HARBI1 family.</text>
</comment>
<reference evidence="10" key="1">
    <citation type="submission" date="2022-11" db="UniProtKB">
        <authorList>
            <consortium name="WormBaseParasite"/>
        </authorList>
    </citation>
    <scope>IDENTIFICATION</scope>
</reference>
<dbReference type="GO" id="GO:0004518">
    <property type="term" value="F:nuclease activity"/>
    <property type="evidence" value="ECO:0007669"/>
    <property type="project" value="UniProtKB-KW"/>
</dbReference>
<dbReference type="OMA" id="NIILEMM"/>
<evidence type="ECO:0000256" key="1">
    <source>
        <dbReference type="ARBA" id="ARBA00001968"/>
    </source>
</evidence>
<evidence type="ECO:0000313" key="9">
    <source>
        <dbReference type="Proteomes" id="UP000887565"/>
    </source>
</evidence>
<organism evidence="9 10">
    <name type="scientific">Romanomermis culicivorax</name>
    <name type="common">Nematode worm</name>
    <dbReference type="NCBI Taxonomy" id="13658"/>
    <lineage>
        <taxon>Eukaryota</taxon>
        <taxon>Metazoa</taxon>
        <taxon>Ecdysozoa</taxon>
        <taxon>Nematoda</taxon>
        <taxon>Enoplea</taxon>
        <taxon>Dorylaimia</taxon>
        <taxon>Mermithida</taxon>
        <taxon>Mermithoidea</taxon>
        <taxon>Mermithidae</taxon>
        <taxon>Romanomermis</taxon>
    </lineage>
</organism>
<proteinExistence type="inferred from homology"/>
<evidence type="ECO:0000256" key="6">
    <source>
        <dbReference type="ARBA" id="ARBA00022801"/>
    </source>
</evidence>
<keyword evidence="6" id="KW-0378">Hydrolase</keyword>
<dbReference type="PANTHER" id="PTHR22930">
    <property type="match status" value="1"/>
</dbReference>
<comment type="cofactor">
    <cofactor evidence="1">
        <name>a divalent metal cation</name>
        <dbReference type="ChEBI" id="CHEBI:60240"/>
    </cofactor>
</comment>
<dbReference type="Proteomes" id="UP000887565">
    <property type="component" value="Unplaced"/>
</dbReference>
<keyword evidence="4" id="KW-0540">Nuclease</keyword>
<dbReference type="InterPro" id="IPR045249">
    <property type="entry name" value="HARBI1-like"/>
</dbReference>
<evidence type="ECO:0000256" key="5">
    <source>
        <dbReference type="ARBA" id="ARBA00022723"/>
    </source>
</evidence>
<evidence type="ECO:0000256" key="7">
    <source>
        <dbReference type="ARBA" id="ARBA00023242"/>
    </source>
</evidence>
<dbReference type="GO" id="GO:0046872">
    <property type="term" value="F:metal ion binding"/>
    <property type="evidence" value="ECO:0007669"/>
    <property type="project" value="UniProtKB-KW"/>
</dbReference>
<evidence type="ECO:0000256" key="4">
    <source>
        <dbReference type="ARBA" id="ARBA00022722"/>
    </source>
</evidence>
<keyword evidence="7" id="KW-0539">Nucleus</keyword>
<dbReference type="WBParaSite" id="nRc.2.0.1.t16623-RA">
    <property type="protein sequence ID" value="nRc.2.0.1.t16623-RA"/>
    <property type="gene ID" value="nRc.2.0.1.g16623"/>
</dbReference>
<dbReference type="GO" id="GO:0016787">
    <property type="term" value="F:hydrolase activity"/>
    <property type="evidence" value="ECO:0007669"/>
    <property type="project" value="UniProtKB-KW"/>
</dbReference>
<comment type="subcellular location">
    <subcellularLocation>
        <location evidence="2">Nucleus</location>
    </subcellularLocation>
</comment>
<dbReference type="InterPro" id="IPR027806">
    <property type="entry name" value="HARBI1_dom"/>
</dbReference>
<evidence type="ECO:0000256" key="3">
    <source>
        <dbReference type="ARBA" id="ARBA00006958"/>
    </source>
</evidence>
<dbReference type="PANTHER" id="PTHR22930:SF250">
    <property type="entry name" value="NUCLEASE HARBI1-LIKE PROTEIN"/>
    <property type="match status" value="1"/>
</dbReference>
<keyword evidence="5" id="KW-0479">Metal-binding</keyword>
<evidence type="ECO:0000256" key="2">
    <source>
        <dbReference type="ARBA" id="ARBA00004123"/>
    </source>
</evidence>
<dbReference type="GO" id="GO:0005634">
    <property type="term" value="C:nucleus"/>
    <property type="evidence" value="ECO:0007669"/>
    <property type="project" value="UniProtKB-SubCell"/>
</dbReference>